<keyword evidence="5" id="KW-1185">Reference proteome</keyword>
<dbReference type="GO" id="GO:0016799">
    <property type="term" value="F:hydrolase activity, hydrolyzing N-glycosyl compounds"/>
    <property type="evidence" value="ECO:0007669"/>
    <property type="project" value="InterPro"/>
</dbReference>
<dbReference type="FunCoup" id="R7TY39">
    <property type="interactions" value="30"/>
</dbReference>
<dbReference type="EMBL" id="KB307802">
    <property type="protein sequence ID" value="ELT98557.1"/>
    <property type="molecule type" value="Genomic_DNA"/>
</dbReference>
<feature type="domain" description="Inosine/uridine-preferring nucleoside hydrolase" evidence="2">
    <location>
        <begin position="3"/>
        <end position="307"/>
    </location>
</feature>
<accession>R7TY39</accession>
<dbReference type="AlphaFoldDB" id="R7TY39"/>
<dbReference type="SUPFAM" id="SSF53590">
    <property type="entry name" value="Nucleoside hydrolase"/>
    <property type="match status" value="1"/>
</dbReference>
<proteinExistence type="inferred from homology"/>
<dbReference type="InterPro" id="IPR036452">
    <property type="entry name" value="Ribo_hydro-like"/>
</dbReference>
<dbReference type="EMBL" id="AMQN01010426">
    <property type="status" value="NOT_ANNOTATED_CDS"/>
    <property type="molecule type" value="Genomic_DNA"/>
</dbReference>
<gene>
    <name evidence="3" type="ORF">CAPTEDRAFT_226345</name>
</gene>
<evidence type="ECO:0000313" key="4">
    <source>
        <dbReference type="EnsemblMetazoa" id="CapteP226345"/>
    </source>
</evidence>
<evidence type="ECO:0000313" key="3">
    <source>
        <dbReference type="EMBL" id="ELT98557.1"/>
    </source>
</evidence>
<dbReference type="STRING" id="283909.R7TY39"/>
<dbReference type="CDD" id="cd02649">
    <property type="entry name" value="nuc_hydro_CeIAG"/>
    <property type="match status" value="1"/>
</dbReference>
<dbReference type="InterPro" id="IPR052775">
    <property type="entry name" value="IUN_hydrolase"/>
</dbReference>
<evidence type="ECO:0000256" key="1">
    <source>
        <dbReference type="ARBA" id="ARBA00009176"/>
    </source>
</evidence>
<comment type="similarity">
    <text evidence="1">Belongs to the IUNH family.</text>
</comment>
<evidence type="ECO:0000313" key="5">
    <source>
        <dbReference type="Proteomes" id="UP000014760"/>
    </source>
</evidence>
<organism evidence="3">
    <name type="scientific">Capitella teleta</name>
    <name type="common">Polychaete worm</name>
    <dbReference type="NCBI Taxonomy" id="283909"/>
    <lineage>
        <taxon>Eukaryota</taxon>
        <taxon>Metazoa</taxon>
        <taxon>Spiralia</taxon>
        <taxon>Lophotrochozoa</taxon>
        <taxon>Annelida</taxon>
        <taxon>Polychaeta</taxon>
        <taxon>Sedentaria</taxon>
        <taxon>Scolecida</taxon>
        <taxon>Capitellidae</taxon>
        <taxon>Capitella</taxon>
    </lineage>
</organism>
<dbReference type="PANTHER" id="PTHR46190:SF1">
    <property type="entry name" value="SI:CH211-201H21.5"/>
    <property type="match status" value="1"/>
</dbReference>
<name>R7TY39_CAPTE</name>
<reference evidence="4" key="3">
    <citation type="submission" date="2015-06" db="UniProtKB">
        <authorList>
            <consortium name="EnsemblMetazoa"/>
        </authorList>
    </citation>
    <scope>IDENTIFICATION</scope>
</reference>
<dbReference type="OMA" id="ARSPEYE"/>
<evidence type="ECO:0000259" key="2">
    <source>
        <dbReference type="Pfam" id="PF01156"/>
    </source>
</evidence>
<reference evidence="3 5" key="2">
    <citation type="journal article" date="2013" name="Nature">
        <title>Insights into bilaterian evolution from three spiralian genomes.</title>
        <authorList>
            <person name="Simakov O."/>
            <person name="Marletaz F."/>
            <person name="Cho S.J."/>
            <person name="Edsinger-Gonzales E."/>
            <person name="Havlak P."/>
            <person name="Hellsten U."/>
            <person name="Kuo D.H."/>
            <person name="Larsson T."/>
            <person name="Lv J."/>
            <person name="Arendt D."/>
            <person name="Savage R."/>
            <person name="Osoegawa K."/>
            <person name="de Jong P."/>
            <person name="Grimwood J."/>
            <person name="Chapman J.A."/>
            <person name="Shapiro H."/>
            <person name="Aerts A."/>
            <person name="Otillar R.P."/>
            <person name="Terry A.Y."/>
            <person name="Boore J.L."/>
            <person name="Grigoriev I.V."/>
            <person name="Lindberg D.R."/>
            <person name="Seaver E.C."/>
            <person name="Weisblat D.A."/>
            <person name="Putnam N.H."/>
            <person name="Rokhsar D.S."/>
        </authorList>
    </citation>
    <scope>NUCLEOTIDE SEQUENCE</scope>
    <source>
        <strain evidence="3 5">I ESC-2004</strain>
    </source>
</reference>
<sequence length="337" mass="36899">MRLIIDTDTGIDDAQALLMAFNCPDVEVVAITTCHGNVDVEQINLNVLRVLKTVDRFDVPVFGGCKASLVGDRKTSAHYHGLDGLGDAPDAHAPPADLIHGEHAVHALVRMANENPGEYTLVCLAPLTNIALAMRLDPGFSKNLKGCYIMGGNYEGKGNITSCAEFNFHTDPEAADVVLREMTCEVTVVGWELCLKAAFSWDWYEKFISQESPSANFMRRIEGSTIDNYYSNDAKLKEGVTKYTTADQLAMAVCLCSSLVENKFECLASVSLSDGITRGQMIPDARGRAMMHAKPEQRCVVVTNIKQALYGEIMMSALMNKSDASVFWKNISTKQAL</sequence>
<dbReference type="Gene3D" id="3.90.245.10">
    <property type="entry name" value="Ribonucleoside hydrolase-like"/>
    <property type="match status" value="1"/>
</dbReference>
<protein>
    <recommendedName>
        <fullName evidence="2">Inosine/uridine-preferring nucleoside hydrolase domain-containing protein</fullName>
    </recommendedName>
</protein>
<dbReference type="EnsemblMetazoa" id="CapteT226345">
    <property type="protein sequence ID" value="CapteP226345"/>
    <property type="gene ID" value="CapteG226345"/>
</dbReference>
<dbReference type="Proteomes" id="UP000014760">
    <property type="component" value="Unassembled WGS sequence"/>
</dbReference>
<dbReference type="OrthoDB" id="432381at2759"/>
<reference evidence="5" key="1">
    <citation type="submission" date="2012-12" db="EMBL/GenBank/DDBJ databases">
        <authorList>
            <person name="Hellsten U."/>
            <person name="Grimwood J."/>
            <person name="Chapman J.A."/>
            <person name="Shapiro H."/>
            <person name="Aerts A."/>
            <person name="Otillar R.P."/>
            <person name="Terry A.Y."/>
            <person name="Boore J.L."/>
            <person name="Simakov O."/>
            <person name="Marletaz F."/>
            <person name="Cho S.-J."/>
            <person name="Edsinger-Gonzales E."/>
            <person name="Havlak P."/>
            <person name="Kuo D.-H."/>
            <person name="Larsson T."/>
            <person name="Lv J."/>
            <person name="Arendt D."/>
            <person name="Savage R."/>
            <person name="Osoegawa K."/>
            <person name="de Jong P."/>
            <person name="Lindberg D.R."/>
            <person name="Seaver E.C."/>
            <person name="Weisblat D.A."/>
            <person name="Putnam N.H."/>
            <person name="Grigoriev I.V."/>
            <person name="Rokhsar D.S."/>
        </authorList>
    </citation>
    <scope>NUCLEOTIDE SEQUENCE</scope>
    <source>
        <strain evidence="5">I ESC-2004</strain>
    </source>
</reference>
<dbReference type="HOGENOM" id="CLU_036838_11_2_1"/>
<dbReference type="InterPro" id="IPR001910">
    <property type="entry name" value="Inosine/uridine_hydrolase_dom"/>
</dbReference>
<dbReference type="Pfam" id="PF01156">
    <property type="entry name" value="IU_nuc_hydro"/>
    <property type="match status" value="1"/>
</dbReference>
<dbReference type="PANTHER" id="PTHR46190">
    <property type="entry name" value="SI:CH211-201H21.5-RELATED"/>
    <property type="match status" value="1"/>
</dbReference>